<dbReference type="RefSeq" id="WP_345452050.1">
    <property type="nucleotide sequence ID" value="NZ_BAABRV010000002.1"/>
</dbReference>
<evidence type="ECO:0000256" key="6">
    <source>
        <dbReference type="ARBA" id="ARBA00023004"/>
    </source>
</evidence>
<dbReference type="CDD" id="cd16378">
    <property type="entry name" value="CcmH_N"/>
    <property type="match status" value="1"/>
</dbReference>
<dbReference type="PANTHER" id="PTHR47870">
    <property type="entry name" value="CYTOCHROME C-TYPE BIOGENESIS PROTEIN CCMH"/>
    <property type="match status" value="1"/>
</dbReference>
<dbReference type="InterPro" id="IPR051263">
    <property type="entry name" value="C-type_cytochrome_biogenesis"/>
</dbReference>
<reference evidence="9 10" key="1">
    <citation type="submission" date="2024-02" db="EMBL/GenBank/DDBJ databases">
        <title>Deinococcus aluminii NBRC 112889.</title>
        <authorList>
            <person name="Ichikawa N."/>
            <person name="Katano-Makiyama Y."/>
            <person name="Hidaka K."/>
        </authorList>
    </citation>
    <scope>NUCLEOTIDE SEQUENCE [LARGE SCALE GENOMIC DNA]</scope>
    <source>
        <strain evidence="9 10">NBRC 112889</strain>
    </source>
</reference>
<dbReference type="Pfam" id="PF03918">
    <property type="entry name" value="CcmH"/>
    <property type="match status" value="1"/>
</dbReference>
<dbReference type="InterPro" id="IPR038297">
    <property type="entry name" value="CcmH/CycL/NrfF/Ccl2_sf"/>
</dbReference>
<protein>
    <recommendedName>
        <fullName evidence="7">Cytochrome c-type biogenesis protein</fullName>
    </recommendedName>
</protein>
<accession>A0ABP9XBG6</accession>
<evidence type="ECO:0000256" key="1">
    <source>
        <dbReference type="ARBA" id="ARBA00010342"/>
    </source>
</evidence>
<dbReference type="Gene3D" id="1.10.8.640">
    <property type="entry name" value="Cytochrome C biogenesis protein"/>
    <property type="match status" value="1"/>
</dbReference>
<keyword evidence="7" id="KW-0812">Transmembrane</keyword>
<evidence type="ECO:0000256" key="3">
    <source>
        <dbReference type="ARBA" id="ARBA00022723"/>
    </source>
</evidence>
<feature type="domain" description="CcmH/CycL/Ccl2/NrfF N-terminal" evidence="8">
    <location>
        <begin position="36"/>
        <end position="144"/>
    </location>
</feature>
<evidence type="ECO:0000256" key="5">
    <source>
        <dbReference type="ARBA" id="ARBA00022748"/>
    </source>
</evidence>
<comment type="similarity">
    <text evidence="1 7">Belongs to the CcmH/CycL/Ccl2/NrfF family.</text>
</comment>
<evidence type="ECO:0000256" key="4">
    <source>
        <dbReference type="ARBA" id="ARBA00022729"/>
    </source>
</evidence>
<dbReference type="InterPro" id="IPR005616">
    <property type="entry name" value="CcmH/CycL/Ccl2/NrfF_N"/>
</dbReference>
<evidence type="ECO:0000256" key="2">
    <source>
        <dbReference type="ARBA" id="ARBA00022617"/>
    </source>
</evidence>
<feature type="signal peptide" evidence="7">
    <location>
        <begin position="1"/>
        <end position="33"/>
    </location>
</feature>
<comment type="function">
    <text evidence="7">Possible subunit of a heme lyase.</text>
</comment>
<keyword evidence="10" id="KW-1185">Reference proteome</keyword>
<keyword evidence="7" id="KW-0472">Membrane</keyword>
<evidence type="ECO:0000313" key="9">
    <source>
        <dbReference type="EMBL" id="GAA5532702.1"/>
    </source>
</evidence>
<name>A0ABP9XBG6_9DEIO</name>
<keyword evidence="7" id="KW-1133">Transmembrane helix</keyword>
<dbReference type="Proteomes" id="UP001404956">
    <property type="component" value="Unassembled WGS sequence"/>
</dbReference>
<comment type="caution">
    <text evidence="9">The sequence shown here is derived from an EMBL/GenBank/DDBJ whole genome shotgun (WGS) entry which is preliminary data.</text>
</comment>
<dbReference type="PANTHER" id="PTHR47870:SF1">
    <property type="entry name" value="CYTOCHROME C-TYPE BIOGENESIS PROTEIN CCMH"/>
    <property type="match status" value="1"/>
</dbReference>
<organism evidence="9 10">
    <name type="scientific">Deinococcus aluminii</name>
    <dbReference type="NCBI Taxonomy" id="1656885"/>
    <lineage>
        <taxon>Bacteria</taxon>
        <taxon>Thermotogati</taxon>
        <taxon>Deinococcota</taxon>
        <taxon>Deinococci</taxon>
        <taxon>Deinococcales</taxon>
        <taxon>Deinococcaceae</taxon>
        <taxon>Deinococcus</taxon>
    </lineage>
</organism>
<keyword evidence="3 7" id="KW-0479">Metal-binding</keyword>
<proteinExistence type="inferred from homology"/>
<keyword evidence="5" id="KW-0201">Cytochrome c-type biogenesis</keyword>
<keyword evidence="4 7" id="KW-0732">Signal</keyword>
<evidence type="ECO:0000256" key="7">
    <source>
        <dbReference type="RuleBase" id="RU364112"/>
    </source>
</evidence>
<keyword evidence="6 7" id="KW-0408">Iron</keyword>
<gene>
    <name evidence="9" type="ORF">Dalu01_01091</name>
</gene>
<feature type="chain" id="PRO_5045004799" description="Cytochrome c-type biogenesis protein" evidence="7">
    <location>
        <begin position="34"/>
        <end position="179"/>
    </location>
</feature>
<evidence type="ECO:0000259" key="8">
    <source>
        <dbReference type="Pfam" id="PF03918"/>
    </source>
</evidence>
<keyword evidence="2 7" id="KW-0349">Heme</keyword>
<evidence type="ECO:0000313" key="10">
    <source>
        <dbReference type="Proteomes" id="UP001404956"/>
    </source>
</evidence>
<feature type="transmembrane region" description="Helical" evidence="7">
    <location>
        <begin position="114"/>
        <end position="135"/>
    </location>
</feature>
<dbReference type="EMBL" id="BAABRV010000002">
    <property type="protein sequence ID" value="GAA5532702.1"/>
    <property type="molecule type" value="Genomic_DNA"/>
</dbReference>
<sequence length="179" mass="19373">MRKRSAVSRQPSAAARLLPLAVCLLLSAPPALAAPTLTPQQEARAEAIGRNLRCPLCDTGESIAESRSDISVKMRESVREQVAAGRSDGQIYDYFAQRYGNFVLLDPPKQGRNLLLWGAPLAALAVGGAVLWGFLGRRRPAGEAAPAAVPTPEEPFDTYLAEVRRHTGQERTRRDGDKA</sequence>